<sequence length="507" mass="56460">MGLPVWRAPSPEAKEAIKHDVTAPARSPIRRRSPFAGRRARPTRSQRSPRLLESDFVVSVSRSADVEPAARPSHSYLRPPPPPVPESRNYSRHGEPGPTDMPRGYYTSLFPPAGRSFGELTRSPRPLPALTPNFAPAAASRTAQEQEEPPFEPARYRSPGRRSAATLSSPRRRSTERSRSPRPDSAPSSRREGLVLISDGDEDSSGDNAVGFPPLRRMGRRTIADGPLPSSSLRESWSPATTLDGLGDRDRSFSPVNDEHWDTMLSTVVQDPLPPTADSSFTSAAASASFSNSHPSSRAGSANSNSASSSRTHLTVPSRRASGTELFMRACDTSDDDTASDTEAEDDVEASQLRRRNRAAQGDAPPSRNPNRYSRGVRDRTRDASEYVRSFYRHRASDMSNYRPSYIDHEAEDYVARIRRGETSLPPRHRNFSGFARFTGRTNEPLQEMRNEMRDELESLDQELRDARSLLERLTQRADVTDDFWASVGLTRSFADRLDSIQQRERS</sequence>
<name>A0A6A5ZF96_9PLEO</name>
<feature type="compositionally biased region" description="Acidic residues" evidence="2">
    <location>
        <begin position="333"/>
        <end position="349"/>
    </location>
</feature>
<feature type="region of interest" description="Disordered" evidence="2">
    <location>
        <begin position="269"/>
        <end position="381"/>
    </location>
</feature>
<evidence type="ECO:0000256" key="2">
    <source>
        <dbReference type="SAM" id="MobiDB-lite"/>
    </source>
</evidence>
<organism evidence="3 4">
    <name type="scientific">Lophiotrema nucula</name>
    <dbReference type="NCBI Taxonomy" id="690887"/>
    <lineage>
        <taxon>Eukaryota</taxon>
        <taxon>Fungi</taxon>
        <taxon>Dikarya</taxon>
        <taxon>Ascomycota</taxon>
        <taxon>Pezizomycotina</taxon>
        <taxon>Dothideomycetes</taxon>
        <taxon>Pleosporomycetidae</taxon>
        <taxon>Pleosporales</taxon>
        <taxon>Lophiotremataceae</taxon>
        <taxon>Lophiotrema</taxon>
    </lineage>
</organism>
<keyword evidence="1" id="KW-0175">Coiled coil</keyword>
<feature type="compositionally biased region" description="Basic and acidic residues" evidence="2">
    <location>
        <begin position="173"/>
        <end position="182"/>
    </location>
</feature>
<gene>
    <name evidence="3" type="ORF">BDV96DRAFT_570921</name>
</gene>
<feature type="compositionally biased region" description="Basic and acidic residues" evidence="2">
    <location>
        <begin position="12"/>
        <end position="21"/>
    </location>
</feature>
<feature type="coiled-coil region" evidence="1">
    <location>
        <begin position="443"/>
        <end position="477"/>
    </location>
</feature>
<feature type="compositionally biased region" description="Polar residues" evidence="2">
    <location>
        <begin position="229"/>
        <end position="241"/>
    </location>
</feature>
<feature type="compositionally biased region" description="Low complexity" evidence="2">
    <location>
        <begin position="277"/>
        <end position="311"/>
    </location>
</feature>
<dbReference type="AlphaFoldDB" id="A0A6A5ZF96"/>
<dbReference type="EMBL" id="ML977318">
    <property type="protein sequence ID" value="KAF2117784.1"/>
    <property type="molecule type" value="Genomic_DNA"/>
</dbReference>
<protein>
    <submittedName>
        <fullName evidence="3">Uncharacterized protein</fullName>
    </submittedName>
</protein>
<evidence type="ECO:0000256" key="1">
    <source>
        <dbReference type="SAM" id="Coils"/>
    </source>
</evidence>
<feature type="compositionally biased region" description="Basic residues" evidence="2">
    <location>
        <begin position="28"/>
        <end position="44"/>
    </location>
</feature>
<dbReference type="OrthoDB" id="3946700at2759"/>
<accession>A0A6A5ZF96</accession>
<dbReference type="Proteomes" id="UP000799770">
    <property type="component" value="Unassembled WGS sequence"/>
</dbReference>
<proteinExistence type="predicted"/>
<keyword evidence="4" id="KW-1185">Reference proteome</keyword>
<reference evidence="3" key="1">
    <citation type="journal article" date="2020" name="Stud. Mycol.">
        <title>101 Dothideomycetes genomes: a test case for predicting lifestyles and emergence of pathogens.</title>
        <authorList>
            <person name="Haridas S."/>
            <person name="Albert R."/>
            <person name="Binder M."/>
            <person name="Bloem J."/>
            <person name="Labutti K."/>
            <person name="Salamov A."/>
            <person name="Andreopoulos B."/>
            <person name="Baker S."/>
            <person name="Barry K."/>
            <person name="Bills G."/>
            <person name="Bluhm B."/>
            <person name="Cannon C."/>
            <person name="Castanera R."/>
            <person name="Culley D."/>
            <person name="Daum C."/>
            <person name="Ezra D."/>
            <person name="Gonzalez J."/>
            <person name="Henrissat B."/>
            <person name="Kuo A."/>
            <person name="Liang C."/>
            <person name="Lipzen A."/>
            <person name="Lutzoni F."/>
            <person name="Magnuson J."/>
            <person name="Mondo S."/>
            <person name="Nolan M."/>
            <person name="Ohm R."/>
            <person name="Pangilinan J."/>
            <person name="Park H.-J."/>
            <person name="Ramirez L."/>
            <person name="Alfaro M."/>
            <person name="Sun H."/>
            <person name="Tritt A."/>
            <person name="Yoshinaga Y."/>
            <person name="Zwiers L.-H."/>
            <person name="Turgeon B."/>
            <person name="Goodwin S."/>
            <person name="Spatafora J."/>
            <person name="Crous P."/>
            <person name="Grigoriev I."/>
        </authorList>
    </citation>
    <scope>NUCLEOTIDE SEQUENCE</scope>
    <source>
        <strain evidence="3">CBS 627.86</strain>
    </source>
</reference>
<feature type="compositionally biased region" description="Basic and acidic residues" evidence="2">
    <location>
        <begin position="246"/>
        <end position="257"/>
    </location>
</feature>
<evidence type="ECO:0000313" key="3">
    <source>
        <dbReference type="EMBL" id="KAF2117784.1"/>
    </source>
</evidence>
<evidence type="ECO:0000313" key="4">
    <source>
        <dbReference type="Proteomes" id="UP000799770"/>
    </source>
</evidence>
<feature type="region of interest" description="Disordered" evidence="2">
    <location>
        <begin position="1"/>
        <end position="257"/>
    </location>
</feature>